<dbReference type="EMBL" id="JAGFNY010000001">
    <property type="protein sequence ID" value="MBW7569348.1"/>
    <property type="molecule type" value="Genomic_DNA"/>
</dbReference>
<protein>
    <submittedName>
        <fullName evidence="1">Uncharacterized protein</fullName>
    </submittedName>
</protein>
<name>A0ABS7DDQ6_9GAMM</name>
<reference evidence="1 2" key="1">
    <citation type="submission" date="2021-03" db="EMBL/GenBank/DDBJ databases">
        <title>Succinivibrio sp. nov. isolated from feces of cow.</title>
        <authorList>
            <person name="Choi J.-Y."/>
        </authorList>
    </citation>
    <scope>NUCLEOTIDE SEQUENCE [LARGE SCALE GENOMIC DNA]</scope>
    <source>
        <strain evidence="1 2">AGMB01872</strain>
    </source>
</reference>
<sequence length="75" mass="8113">MNGSSLRSRAVIGADFGRIFDLTAVVPTSIWGFNTSFNNDVNLPLFLLPPLTVLSDCALRAEIRSFSSSPLPDTL</sequence>
<comment type="caution">
    <text evidence="1">The sequence shown here is derived from an EMBL/GenBank/DDBJ whole genome shotgun (WGS) entry which is preliminary data.</text>
</comment>
<dbReference type="RefSeq" id="WP_219935787.1">
    <property type="nucleotide sequence ID" value="NZ_JAGFNY010000001.1"/>
</dbReference>
<organism evidence="1 2">
    <name type="scientific">Succinivibrio faecicola</name>
    <dbReference type="NCBI Taxonomy" id="2820300"/>
    <lineage>
        <taxon>Bacteria</taxon>
        <taxon>Pseudomonadati</taxon>
        <taxon>Pseudomonadota</taxon>
        <taxon>Gammaproteobacteria</taxon>
        <taxon>Aeromonadales</taxon>
        <taxon>Succinivibrionaceae</taxon>
        <taxon>Succinivibrio</taxon>
    </lineage>
</organism>
<evidence type="ECO:0000313" key="2">
    <source>
        <dbReference type="Proteomes" id="UP000731465"/>
    </source>
</evidence>
<proteinExistence type="predicted"/>
<evidence type="ECO:0000313" key="1">
    <source>
        <dbReference type="EMBL" id="MBW7569348.1"/>
    </source>
</evidence>
<accession>A0ABS7DDQ6</accession>
<keyword evidence="2" id="KW-1185">Reference proteome</keyword>
<gene>
    <name evidence="1" type="ORF">J5V48_00360</name>
</gene>
<dbReference type="Proteomes" id="UP000731465">
    <property type="component" value="Unassembled WGS sequence"/>
</dbReference>